<keyword evidence="9" id="KW-0966">Cell projection</keyword>
<evidence type="ECO:0000256" key="6">
    <source>
        <dbReference type="ARBA" id="ARBA00022927"/>
    </source>
</evidence>
<gene>
    <name evidence="9" type="ORF">CJD38_13815</name>
</gene>
<protein>
    <recommendedName>
        <fullName evidence="3">Flagellar assembly protein FliH</fullName>
    </recommendedName>
</protein>
<keyword evidence="4" id="KW-0813">Transport</keyword>
<evidence type="ECO:0000256" key="1">
    <source>
        <dbReference type="ARBA" id="ARBA00003041"/>
    </source>
</evidence>
<evidence type="ECO:0000313" key="10">
    <source>
        <dbReference type="Proteomes" id="UP000244248"/>
    </source>
</evidence>
<dbReference type="Proteomes" id="UP000244248">
    <property type="component" value="Unassembled WGS sequence"/>
</dbReference>
<dbReference type="GO" id="GO:0044781">
    <property type="term" value="P:bacterial-type flagellum organization"/>
    <property type="evidence" value="ECO:0007669"/>
    <property type="project" value="UniProtKB-KW"/>
</dbReference>
<keyword evidence="6" id="KW-0653">Protein transport</keyword>
<evidence type="ECO:0000259" key="8">
    <source>
        <dbReference type="Pfam" id="PF02108"/>
    </source>
</evidence>
<dbReference type="InterPro" id="IPR018035">
    <property type="entry name" value="Flagellar_FliH/T3SS_HrpE"/>
</dbReference>
<evidence type="ECO:0000256" key="5">
    <source>
        <dbReference type="ARBA" id="ARBA00022795"/>
    </source>
</evidence>
<dbReference type="GO" id="GO:0005829">
    <property type="term" value="C:cytosol"/>
    <property type="evidence" value="ECO:0007669"/>
    <property type="project" value="TreeGrafter"/>
</dbReference>
<dbReference type="OrthoDB" id="6415116at2"/>
<proteinExistence type="inferred from homology"/>
<keyword evidence="9" id="KW-0969">Cilium</keyword>
<evidence type="ECO:0000256" key="3">
    <source>
        <dbReference type="ARBA" id="ARBA00016507"/>
    </source>
</evidence>
<reference evidence="9 10" key="1">
    <citation type="submission" date="2018-04" db="EMBL/GenBank/DDBJ databases">
        <title>Novel species isolated from glacier.</title>
        <authorList>
            <person name="Liu Q."/>
            <person name="Xin Y.-H."/>
        </authorList>
    </citation>
    <scope>NUCLEOTIDE SEQUENCE [LARGE SCALE GENOMIC DNA]</scope>
    <source>
        <strain evidence="9 10">GT1R17</strain>
    </source>
</reference>
<accession>A0A2T5MDD3</accession>
<name>A0A2T5MDD3_9GAMM</name>
<evidence type="ECO:0000256" key="4">
    <source>
        <dbReference type="ARBA" id="ARBA00022448"/>
    </source>
</evidence>
<dbReference type="AlphaFoldDB" id="A0A2T5MDD3"/>
<organism evidence="9 10">
    <name type="scientific">Stenotrophobium rhamnosiphilum</name>
    <dbReference type="NCBI Taxonomy" id="2029166"/>
    <lineage>
        <taxon>Bacteria</taxon>
        <taxon>Pseudomonadati</taxon>
        <taxon>Pseudomonadota</taxon>
        <taxon>Gammaproteobacteria</taxon>
        <taxon>Nevskiales</taxon>
        <taxon>Nevskiaceae</taxon>
        <taxon>Stenotrophobium</taxon>
    </lineage>
</organism>
<evidence type="ECO:0000313" key="9">
    <source>
        <dbReference type="EMBL" id="PTU30579.1"/>
    </source>
</evidence>
<dbReference type="Pfam" id="PF02108">
    <property type="entry name" value="FliH"/>
    <property type="match status" value="1"/>
</dbReference>
<comment type="similarity">
    <text evidence="2">Belongs to the FliH family.</text>
</comment>
<dbReference type="PANTHER" id="PTHR34982:SF1">
    <property type="entry name" value="FLAGELLAR ASSEMBLY PROTEIN FLIH"/>
    <property type="match status" value="1"/>
</dbReference>
<keyword evidence="5" id="KW-1005">Bacterial flagellum biogenesis</keyword>
<keyword evidence="9" id="KW-0282">Flagellum</keyword>
<sequence length="211" mass="23106">MTNLFEVLSNELSAGATLWNCPPLSEDGRDNRENPMVSRSKLNTAAHLDSIEKAAYEEGFARGHAEGYANGNREAQAVAAQISLLLEHMSRPLKDLSAEVEHALIRLVVDTARRLVNQAIELDPQLVTGAVNEAVAAVTTSTREMKIFLHPDDLSALKNTLSLTTDANWKLVADATLRRGDCRVVTESSQIDARMDTRQTNIERALLGEDA</sequence>
<dbReference type="EMBL" id="QANS01000005">
    <property type="protein sequence ID" value="PTU30579.1"/>
    <property type="molecule type" value="Genomic_DNA"/>
</dbReference>
<dbReference type="RefSeq" id="WP_107940951.1">
    <property type="nucleotide sequence ID" value="NZ_QANS01000005.1"/>
</dbReference>
<comment type="function">
    <text evidence="1">Needed for flagellar regrowth and assembly.</text>
</comment>
<comment type="caution">
    <text evidence="9">The sequence shown here is derived from an EMBL/GenBank/DDBJ whole genome shotgun (WGS) entry which is preliminary data.</text>
</comment>
<evidence type="ECO:0000256" key="2">
    <source>
        <dbReference type="ARBA" id="ARBA00006602"/>
    </source>
</evidence>
<keyword evidence="7" id="KW-1006">Bacterial flagellum protein export</keyword>
<feature type="domain" description="Flagellar assembly protein FliH/Type III secretion system HrpE" evidence="8">
    <location>
        <begin position="78"/>
        <end position="200"/>
    </location>
</feature>
<dbReference type="GO" id="GO:0015031">
    <property type="term" value="P:protein transport"/>
    <property type="evidence" value="ECO:0007669"/>
    <property type="project" value="UniProtKB-KW"/>
</dbReference>
<evidence type="ECO:0000256" key="7">
    <source>
        <dbReference type="ARBA" id="ARBA00023225"/>
    </source>
</evidence>
<keyword evidence="10" id="KW-1185">Reference proteome</keyword>
<dbReference type="InterPro" id="IPR051472">
    <property type="entry name" value="T3SS_Stator/FliH"/>
</dbReference>
<dbReference type="PANTHER" id="PTHR34982">
    <property type="entry name" value="YOP PROTEINS TRANSLOCATION PROTEIN L"/>
    <property type="match status" value="1"/>
</dbReference>